<proteinExistence type="predicted"/>
<keyword evidence="2" id="KW-1185">Reference proteome</keyword>
<dbReference type="AlphaFoldDB" id="A0AB73T6A9"/>
<protein>
    <submittedName>
        <fullName evidence="1">Uncharacterized protein</fullName>
    </submittedName>
</protein>
<accession>A0AB73T6A9</accession>
<gene>
    <name evidence="1" type="ORF">C7383_104302</name>
</gene>
<sequence>MKANYYRFLFENTNDGIVNTGSIVDTEKDEKFQFCYLSGAAAMKADEGNDIDESVEVVNGLPEVLDMLVIADFEPHYLEKALKLLKKTKAEKVLLPKCDEDVRAKLVKGLSDEEHCDQAIELIKEPEAVLKREGAVKIYELGEGETFSTESSGFKVKVSCYGKGENASLVMYYGPAEKGTKNLESMFAVKSFTKEMKCSMCVDGENHHCAMKCCLYNDYDICRRHSEKDCEQFILGTLLLGNVKLEECGQKILSDFEEEIGGLRVMSVPNGGAKENWDKLFFEKTMDIFSKNNPETAHFKQYFVVPSCKKTSAQTLMDISASDPYHQLVMTGKVYGICASGYLKSRMD</sequence>
<dbReference type="Proteomes" id="UP000245412">
    <property type="component" value="Unassembled WGS sequence"/>
</dbReference>
<evidence type="ECO:0000313" key="2">
    <source>
        <dbReference type="Proteomes" id="UP000245412"/>
    </source>
</evidence>
<name>A0AB73T6A9_9FIRM</name>
<dbReference type="EMBL" id="QGGY01000004">
    <property type="protein sequence ID" value="PWJ76853.1"/>
    <property type="molecule type" value="Genomic_DNA"/>
</dbReference>
<dbReference type="RefSeq" id="WP_109625985.1">
    <property type="nucleotide sequence ID" value="NZ_CABJAT010000013.1"/>
</dbReference>
<organism evidence="1 2">
    <name type="scientific">Murimonas intestini</name>
    <dbReference type="NCBI Taxonomy" id="1337051"/>
    <lineage>
        <taxon>Bacteria</taxon>
        <taxon>Bacillati</taxon>
        <taxon>Bacillota</taxon>
        <taxon>Clostridia</taxon>
        <taxon>Lachnospirales</taxon>
        <taxon>Lachnospiraceae</taxon>
        <taxon>Murimonas</taxon>
    </lineage>
</organism>
<comment type="caution">
    <text evidence="1">The sequence shown here is derived from an EMBL/GenBank/DDBJ whole genome shotgun (WGS) entry which is preliminary data.</text>
</comment>
<evidence type="ECO:0000313" key="1">
    <source>
        <dbReference type="EMBL" id="PWJ76853.1"/>
    </source>
</evidence>
<reference evidence="1 2" key="1">
    <citation type="submission" date="2018-05" db="EMBL/GenBank/DDBJ databases">
        <authorList>
            <person name="Goeker M."/>
            <person name="Huntemann M."/>
            <person name="Clum A."/>
            <person name="Pillay M."/>
            <person name="Palaniappan K."/>
            <person name="Varghese N."/>
            <person name="Mikhailova N."/>
            <person name="Stamatis D."/>
            <person name="Reddy T."/>
            <person name="Daum C."/>
            <person name="Shapiro N."/>
            <person name="Ivanova N."/>
            <person name="Kyrpides N."/>
            <person name="Woyke T."/>
        </authorList>
    </citation>
    <scope>NUCLEOTIDE SEQUENCE [LARGE SCALE GENOMIC DNA]</scope>
    <source>
        <strain evidence="1 2">DSM 26524</strain>
    </source>
</reference>